<dbReference type="STRING" id="3983.A0A2C9VJA5"/>
<protein>
    <submittedName>
        <fullName evidence="2">Uncharacterized protein</fullName>
    </submittedName>
</protein>
<name>A0A2C9VJA5_MANES</name>
<sequence length="142" mass="15491">MSTETQKKPGPPQIVRLDKALKLAEEWVNNMTKGTEEETTNVEPEGRPSKLGLGAKVVQRSNVGPLNDPVERKLHAKLEAEKRKAAKSFEESLPSTIEGGNGNGIDHDDSDGESESRTNAFAKKRAVPPAPTSSLRVKKKHK</sequence>
<feature type="compositionally biased region" description="Basic and acidic residues" evidence="1">
    <location>
        <begin position="78"/>
        <end position="90"/>
    </location>
</feature>
<gene>
    <name evidence="2" type="ORF">MANES_07G019100</name>
</gene>
<feature type="region of interest" description="Disordered" evidence="1">
    <location>
        <begin position="78"/>
        <end position="142"/>
    </location>
</feature>
<dbReference type="PANTHER" id="PTHR35741">
    <property type="entry name" value="FACTOR CWC22-LIKE PROTEIN, PUTATIVE (DUF3245)-RELATED"/>
    <property type="match status" value="1"/>
</dbReference>
<dbReference type="OMA" id="WVANMAT"/>
<evidence type="ECO:0000256" key="1">
    <source>
        <dbReference type="SAM" id="MobiDB-lite"/>
    </source>
</evidence>
<dbReference type="EMBL" id="CM004393">
    <property type="protein sequence ID" value="OAY44948.1"/>
    <property type="molecule type" value="Genomic_DNA"/>
</dbReference>
<feature type="region of interest" description="Disordered" evidence="1">
    <location>
        <begin position="31"/>
        <end position="54"/>
    </location>
</feature>
<accession>A0A2C9VJA5</accession>
<evidence type="ECO:0000313" key="2">
    <source>
        <dbReference type="EMBL" id="OAY44948.1"/>
    </source>
</evidence>
<organism evidence="2">
    <name type="scientific">Manihot esculenta</name>
    <name type="common">Cassava</name>
    <name type="synonym">Jatropha manihot</name>
    <dbReference type="NCBI Taxonomy" id="3983"/>
    <lineage>
        <taxon>Eukaryota</taxon>
        <taxon>Viridiplantae</taxon>
        <taxon>Streptophyta</taxon>
        <taxon>Embryophyta</taxon>
        <taxon>Tracheophyta</taxon>
        <taxon>Spermatophyta</taxon>
        <taxon>Magnoliopsida</taxon>
        <taxon>eudicotyledons</taxon>
        <taxon>Gunneridae</taxon>
        <taxon>Pentapetalae</taxon>
        <taxon>rosids</taxon>
        <taxon>fabids</taxon>
        <taxon>Malpighiales</taxon>
        <taxon>Euphorbiaceae</taxon>
        <taxon>Crotonoideae</taxon>
        <taxon>Manihoteae</taxon>
        <taxon>Manihot</taxon>
    </lineage>
</organism>
<dbReference type="InterPro" id="IPR021641">
    <property type="entry name" value="DUF3245"/>
</dbReference>
<dbReference type="AlphaFoldDB" id="A0A2C9VJA5"/>
<dbReference type="Pfam" id="PF11595">
    <property type="entry name" value="DUF3245"/>
    <property type="match status" value="1"/>
</dbReference>
<reference evidence="2" key="1">
    <citation type="submission" date="2016-02" db="EMBL/GenBank/DDBJ databases">
        <title>WGS assembly of Manihot esculenta.</title>
        <authorList>
            <person name="Bredeson J.V."/>
            <person name="Prochnik S.E."/>
            <person name="Lyons J.B."/>
            <person name="Schmutz J."/>
            <person name="Grimwood J."/>
            <person name="Vrebalov J."/>
            <person name="Bart R.S."/>
            <person name="Amuge T."/>
            <person name="Ferguson M.E."/>
            <person name="Green R."/>
            <person name="Putnam N."/>
            <person name="Stites J."/>
            <person name="Rounsley S."/>
            <person name="Rokhsar D.S."/>
        </authorList>
    </citation>
    <scope>NUCLEOTIDE SEQUENCE [LARGE SCALE GENOMIC DNA]</scope>
    <source>
        <tissue evidence="2">Leaf</tissue>
    </source>
</reference>
<proteinExistence type="predicted"/>
<dbReference type="PANTHER" id="PTHR35741:SF1">
    <property type="entry name" value="FACTOR CWC22-LIKE PROTEIN, PUTATIVE (DUF3245)-RELATED"/>
    <property type="match status" value="1"/>
</dbReference>